<protein>
    <submittedName>
        <fullName evidence="2">Uncharacterized protein</fullName>
    </submittedName>
</protein>
<evidence type="ECO:0000256" key="1">
    <source>
        <dbReference type="SAM" id="Phobius"/>
    </source>
</evidence>
<reference evidence="2" key="1">
    <citation type="submission" date="2020-11" db="EMBL/GenBank/DDBJ databases">
        <authorList>
            <consortium name="DOE Joint Genome Institute"/>
            <person name="Ahrendt S."/>
            <person name="Riley R."/>
            <person name="Andreopoulos W."/>
            <person name="Labutti K."/>
            <person name="Pangilinan J."/>
            <person name="Ruiz-Duenas F.J."/>
            <person name="Barrasa J.M."/>
            <person name="Sanchez-Garcia M."/>
            <person name="Camarero S."/>
            <person name="Miyauchi S."/>
            <person name="Serrano A."/>
            <person name="Linde D."/>
            <person name="Babiker R."/>
            <person name="Drula E."/>
            <person name="Ayuso-Fernandez I."/>
            <person name="Pacheco R."/>
            <person name="Padilla G."/>
            <person name="Ferreira P."/>
            <person name="Barriuso J."/>
            <person name="Kellner H."/>
            <person name="Castanera R."/>
            <person name="Alfaro M."/>
            <person name="Ramirez L."/>
            <person name="Pisabarro A.G."/>
            <person name="Kuo A."/>
            <person name="Tritt A."/>
            <person name="Lipzen A."/>
            <person name="He G."/>
            <person name="Yan M."/>
            <person name="Ng V."/>
            <person name="Cullen D."/>
            <person name="Martin F."/>
            <person name="Rosso M.-N."/>
            <person name="Henrissat B."/>
            <person name="Hibbett D."/>
            <person name="Martinez A.T."/>
            <person name="Grigoriev I.V."/>
        </authorList>
    </citation>
    <scope>NUCLEOTIDE SEQUENCE</scope>
    <source>
        <strain evidence="2">MF-IS2</strain>
    </source>
</reference>
<keyword evidence="1" id="KW-1133">Transmembrane helix</keyword>
<evidence type="ECO:0000313" key="3">
    <source>
        <dbReference type="Proteomes" id="UP000807342"/>
    </source>
</evidence>
<proteinExistence type="predicted"/>
<evidence type="ECO:0000313" key="2">
    <source>
        <dbReference type="EMBL" id="KAF9441833.1"/>
    </source>
</evidence>
<dbReference type="AlphaFoldDB" id="A0A9P6BXU1"/>
<gene>
    <name evidence="2" type="ORF">P691DRAFT_536491</name>
</gene>
<comment type="caution">
    <text evidence="2">The sequence shown here is derived from an EMBL/GenBank/DDBJ whole genome shotgun (WGS) entry which is preliminary data.</text>
</comment>
<organism evidence="2 3">
    <name type="scientific">Macrolepiota fuliginosa MF-IS2</name>
    <dbReference type="NCBI Taxonomy" id="1400762"/>
    <lineage>
        <taxon>Eukaryota</taxon>
        <taxon>Fungi</taxon>
        <taxon>Dikarya</taxon>
        <taxon>Basidiomycota</taxon>
        <taxon>Agaricomycotina</taxon>
        <taxon>Agaricomycetes</taxon>
        <taxon>Agaricomycetidae</taxon>
        <taxon>Agaricales</taxon>
        <taxon>Agaricineae</taxon>
        <taxon>Agaricaceae</taxon>
        <taxon>Macrolepiota</taxon>
    </lineage>
</organism>
<feature type="transmembrane region" description="Helical" evidence="1">
    <location>
        <begin position="98"/>
        <end position="116"/>
    </location>
</feature>
<dbReference type="EMBL" id="MU151769">
    <property type="protein sequence ID" value="KAF9441833.1"/>
    <property type="molecule type" value="Genomic_DNA"/>
</dbReference>
<name>A0A9P6BXU1_9AGAR</name>
<keyword evidence="1" id="KW-0472">Membrane</keyword>
<keyword evidence="1" id="KW-0812">Transmembrane</keyword>
<keyword evidence="3" id="KW-1185">Reference proteome</keyword>
<sequence length="139" mass="16292">MAYAYSYGGSGPQRSAHHLNHSLVLALDLFWPKCEWRKVSCCTMCDANSNVILDSFGSRLDLWWFDVSASDLYTNINPSNDFCYYHCDIFSNHDRDTLFLHLYIFFIIIYWIDLIIKHSLCNIINIHILTYTITDPCTY</sequence>
<accession>A0A9P6BXU1</accession>
<dbReference type="Proteomes" id="UP000807342">
    <property type="component" value="Unassembled WGS sequence"/>
</dbReference>